<dbReference type="AlphaFoldDB" id="A0A1Q9DW31"/>
<name>A0A1Q9DW31_SYMMI</name>
<evidence type="ECO:0000313" key="2">
    <source>
        <dbReference type="Proteomes" id="UP000186817"/>
    </source>
</evidence>
<sequence length="88" mass="9883">MRYVFERRSKCPRIAPDNTVNIKDVAFGTVCIACYRCGHWAESDVPPARSQENRRLRNGAASARAYLPSILKVQEGSPGRIIFLQSSE</sequence>
<evidence type="ECO:0000313" key="1">
    <source>
        <dbReference type="EMBL" id="OLP99372.1"/>
    </source>
</evidence>
<organism evidence="1 2">
    <name type="scientific">Symbiodinium microadriaticum</name>
    <name type="common">Dinoflagellate</name>
    <name type="synonym">Zooxanthella microadriatica</name>
    <dbReference type="NCBI Taxonomy" id="2951"/>
    <lineage>
        <taxon>Eukaryota</taxon>
        <taxon>Sar</taxon>
        <taxon>Alveolata</taxon>
        <taxon>Dinophyceae</taxon>
        <taxon>Suessiales</taxon>
        <taxon>Symbiodiniaceae</taxon>
        <taxon>Symbiodinium</taxon>
    </lineage>
</organism>
<comment type="caution">
    <text evidence="1">The sequence shown here is derived from an EMBL/GenBank/DDBJ whole genome shotgun (WGS) entry which is preliminary data.</text>
</comment>
<proteinExistence type="predicted"/>
<gene>
    <name evidence="1" type="ORF">AK812_SmicGene18063</name>
</gene>
<dbReference type="EMBL" id="LSRX01000364">
    <property type="protein sequence ID" value="OLP99372.1"/>
    <property type="molecule type" value="Genomic_DNA"/>
</dbReference>
<accession>A0A1Q9DW31</accession>
<reference evidence="1 2" key="1">
    <citation type="submission" date="2016-02" db="EMBL/GenBank/DDBJ databases">
        <title>Genome analysis of coral dinoflagellate symbionts highlights evolutionary adaptations to a symbiotic lifestyle.</title>
        <authorList>
            <person name="Aranda M."/>
            <person name="Li Y."/>
            <person name="Liew Y.J."/>
            <person name="Baumgarten S."/>
            <person name="Simakov O."/>
            <person name="Wilson M."/>
            <person name="Piel J."/>
            <person name="Ashoor H."/>
            <person name="Bougouffa S."/>
            <person name="Bajic V.B."/>
            <person name="Ryu T."/>
            <person name="Ravasi T."/>
            <person name="Bayer T."/>
            <person name="Micklem G."/>
            <person name="Kim H."/>
            <person name="Bhak J."/>
            <person name="Lajeunesse T.C."/>
            <person name="Voolstra C.R."/>
        </authorList>
    </citation>
    <scope>NUCLEOTIDE SEQUENCE [LARGE SCALE GENOMIC DNA]</scope>
    <source>
        <strain evidence="1 2">CCMP2467</strain>
    </source>
</reference>
<keyword evidence="2" id="KW-1185">Reference proteome</keyword>
<dbReference type="Proteomes" id="UP000186817">
    <property type="component" value="Unassembled WGS sequence"/>
</dbReference>
<protein>
    <submittedName>
        <fullName evidence="1">Uncharacterized protein</fullName>
    </submittedName>
</protein>